<keyword evidence="3" id="KW-1185">Reference proteome</keyword>
<name>A0A1B0FY53_PHLPP</name>
<proteinExistence type="predicted"/>
<evidence type="ECO:0000313" key="3">
    <source>
        <dbReference type="Proteomes" id="UP000092462"/>
    </source>
</evidence>
<dbReference type="AlphaFoldDB" id="A0A1B0FY53"/>
<dbReference type="EnsemblMetazoa" id="PPAI005668-RA">
    <property type="protein sequence ID" value="PPAI005668-PA"/>
    <property type="gene ID" value="PPAI005668"/>
</dbReference>
<dbReference type="VEuPathDB" id="VectorBase:PPAPM1_001979"/>
<evidence type="ECO:0000313" key="2">
    <source>
        <dbReference type="EnsemblMetazoa" id="PPAI005668-PA"/>
    </source>
</evidence>
<dbReference type="VEuPathDB" id="VectorBase:PPAI005668"/>
<dbReference type="EMBL" id="AJVK01031240">
    <property type="status" value="NOT_ANNOTATED_CDS"/>
    <property type="molecule type" value="Genomic_DNA"/>
</dbReference>
<dbReference type="Proteomes" id="UP000092462">
    <property type="component" value="Unassembled WGS sequence"/>
</dbReference>
<protein>
    <submittedName>
        <fullName evidence="2">Uncharacterized protein</fullName>
    </submittedName>
</protein>
<evidence type="ECO:0000256" key="1">
    <source>
        <dbReference type="SAM" id="MobiDB-lite"/>
    </source>
</evidence>
<reference evidence="2" key="1">
    <citation type="submission" date="2022-08" db="UniProtKB">
        <authorList>
            <consortium name="EnsemblMetazoa"/>
        </authorList>
    </citation>
    <scope>IDENTIFICATION</scope>
    <source>
        <strain evidence="2">Israel</strain>
    </source>
</reference>
<accession>A0A1B0FY53</accession>
<sequence>MNLLARGRSMDRQSPPLSGRSTPNSPNRDYLHKYHTAPASMSPAHLHQYAASSISPGQLSESLPSSQLNLPALSSDVSRDELHGMSLGGDSSSGGAASPLTARSLRLERVAQALAHSQEELRRNLYTKSPNVLTTTTTNKSTKIHSVHWAAKDVRDDAKNARPSCLLRYRNRINMHKIRTEKLSRCLDRVGLKHSIPIVSNMPMININSSIILMTHSPFALSDRRFGILHHSSPSASYI</sequence>
<dbReference type="EMBL" id="AJVK01031239">
    <property type="status" value="NOT_ANNOTATED_CDS"/>
    <property type="molecule type" value="Genomic_DNA"/>
</dbReference>
<organism evidence="2 3">
    <name type="scientific">Phlebotomus papatasi</name>
    <name type="common">Sandfly</name>
    <dbReference type="NCBI Taxonomy" id="29031"/>
    <lineage>
        <taxon>Eukaryota</taxon>
        <taxon>Metazoa</taxon>
        <taxon>Ecdysozoa</taxon>
        <taxon>Arthropoda</taxon>
        <taxon>Hexapoda</taxon>
        <taxon>Insecta</taxon>
        <taxon>Pterygota</taxon>
        <taxon>Neoptera</taxon>
        <taxon>Endopterygota</taxon>
        <taxon>Diptera</taxon>
        <taxon>Nematocera</taxon>
        <taxon>Psychodoidea</taxon>
        <taxon>Psychodidae</taxon>
        <taxon>Phlebotomus</taxon>
        <taxon>Phlebotomus</taxon>
    </lineage>
</organism>
<feature type="region of interest" description="Disordered" evidence="1">
    <location>
        <begin position="1"/>
        <end position="32"/>
    </location>
</feature>
<feature type="compositionally biased region" description="Polar residues" evidence="1">
    <location>
        <begin position="15"/>
        <end position="27"/>
    </location>
</feature>